<name>A0A9X8D4M5_9BURK</name>
<protein>
    <submittedName>
        <fullName evidence="1">Uncharacterized protein</fullName>
    </submittedName>
</protein>
<comment type="caution">
    <text evidence="1">The sequence shown here is derived from an EMBL/GenBank/DDBJ whole genome shotgun (WGS) entry which is preliminary data.</text>
</comment>
<dbReference type="Proteomes" id="UP000265619">
    <property type="component" value="Unassembled WGS sequence"/>
</dbReference>
<dbReference type="EMBL" id="QXMN01000019">
    <property type="protein sequence ID" value="RIX78650.1"/>
    <property type="molecule type" value="Genomic_DNA"/>
</dbReference>
<reference evidence="1 2" key="1">
    <citation type="submission" date="2018-09" db="EMBL/GenBank/DDBJ databases">
        <title>Acidovorax cavernicola nov. sp. isolated from Gruta de las Maravillas (Aracena, Spain).</title>
        <authorList>
            <person name="Jurado V."/>
            <person name="Gutierrez-Patricio S."/>
            <person name="Gonzalez-Pimentel J.L."/>
            <person name="Miller A.Z."/>
            <person name="Laiz L."/>
            <person name="Saiz-Jimenez C."/>
        </authorList>
    </citation>
    <scope>NUCLEOTIDE SEQUENCE [LARGE SCALE GENOMIC DNA]</scope>
    <source>
        <strain evidence="1 2">1011MAR4D40.2</strain>
    </source>
</reference>
<accession>A0A9X8D4M5</accession>
<proteinExistence type="predicted"/>
<keyword evidence="2" id="KW-1185">Reference proteome</keyword>
<gene>
    <name evidence="1" type="ORF">D3H34_16525</name>
</gene>
<evidence type="ECO:0000313" key="1">
    <source>
        <dbReference type="EMBL" id="RIX78650.1"/>
    </source>
</evidence>
<evidence type="ECO:0000313" key="2">
    <source>
        <dbReference type="Proteomes" id="UP000265619"/>
    </source>
</evidence>
<dbReference type="AlphaFoldDB" id="A0A9X8D4M5"/>
<sequence>MFKLRLTIVTRGREAFAGVNPVRQVRTQFFYATNTEGTDRQYLDLVDGKVIRYGSRNGGDGSDPKLGYTLNQPAVERPAMAPGETINENYVIVGISGENGEIRNEQAVSGTTTYVGREALETPIGTTNACKFSTVARVRQVDGSDLTTLQDNWIAADGPYRGQMLKMVTREGGAVGTLVATQITYTPK</sequence>
<organism evidence="1 2">
    <name type="scientific">Acidovorax cavernicola</name>
    <dbReference type="NCBI Taxonomy" id="1675792"/>
    <lineage>
        <taxon>Bacteria</taxon>
        <taxon>Pseudomonadati</taxon>
        <taxon>Pseudomonadota</taxon>
        <taxon>Betaproteobacteria</taxon>
        <taxon>Burkholderiales</taxon>
        <taxon>Comamonadaceae</taxon>
        <taxon>Acidovorax</taxon>
    </lineage>
</organism>